<dbReference type="NCBIfam" id="NF033520">
    <property type="entry name" value="transpos_IS982"/>
    <property type="match status" value="1"/>
</dbReference>
<dbReference type="Proteomes" id="UP000288073">
    <property type="component" value="Unassembled WGS sequence"/>
</dbReference>
<dbReference type="EMBL" id="PEMN01000399">
    <property type="protein sequence ID" value="RTI13488.1"/>
    <property type="molecule type" value="Genomic_DNA"/>
</dbReference>
<reference evidence="2 3" key="1">
    <citation type="journal article" date="2019" name="Extremophiles">
        <title>Biogeography of thermophiles and predominance of Thermus scotoductus in domestic water heaters.</title>
        <authorList>
            <person name="Wilpiszeski R.L."/>
            <person name="Zhang Z."/>
            <person name="House C.H."/>
        </authorList>
    </citation>
    <scope>NUCLEOTIDE SEQUENCE [LARGE SCALE GENOMIC DNA]</scope>
    <source>
        <strain evidence="2 3">10_S10</strain>
    </source>
</reference>
<evidence type="ECO:0000313" key="3">
    <source>
        <dbReference type="Proteomes" id="UP000288073"/>
    </source>
</evidence>
<organism evidence="2 3">
    <name type="scientific">Thermus scotoductus</name>
    <dbReference type="NCBI Taxonomy" id="37636"/>
    <lineage>
        <taxon>Bacteria</taxon>
        <taxon>Thermotogati</taxon>
        <taxon>Deinococcota</taxon>
        <taxon>Deinococci</taxon>
        <taxon>Thermales</taxon>
        <taxon>Thermaceae</taxon>
        <taxon>Thermus</taxon>
    </lineage>
</organism>
<comment type="caution">
    <text evidence="2">The sequence shown here is derived from an EMBL/GenBank/DDBJ whole genome shotgun (WGS) entry which is preliminary data.</text>
</comment>
<dbReference type="InterPro" id="IPR025668">
    <property type="entry name" value="Tnp_DDE_dom"/>
</dbReference>
<gene>
    <name evidence="2" type="ORF">CSW23_13670</name>
</gene>
<protein>
    <submittedName>
        <fullName evidence="2">Transposase</fullName>
    </submittedName>
</protein>
<feature type="domain" description="Transposase DDE" evidence="1">
    <location>
        <begin position="104"/>
        <end position="240"/>
    </location>
</feature>
<dbReference type="RefSeq" id="WP_126207120.1">
    <property type="nucleotide sequence ID" value="NZ_PEMF01000057.1"/>
</dbReference>
<evidence type="ECO:0000259" key="1">
    <source>
        <dbReference type="Pfam" id="PF13612"/>
    </source>
</evidence>
<name>A0A430UW72_THESC</name>
<accession>A0A430UW72</accession>
<dbReference type="AlphaFoldDB" id="A0A430UW72"/>
<evidence type="ECO:0000313" key="2">
    <source>
        <dbReference type="EMBL" id="RTI13488.1"/>
    </source>
</evidence>
<sequence>MLSRLIAAFCIIDDALQALGHTDHPQAKTPASAILTLALLAALEFGGKHNKALAFAKDLGLFTHVPSPSRFNRRLHALYPLLLPLLHLLAQVWKNLYQAQAYALDTFPLPACENIRAPCSRLFPDRAYRGFIPSKRVYFHGLKLHLLVDDGKFIHEVNLTPGSLHDLASLLLLPLDLPEGAELYLDRGYESHLYEDLLREAQGVVPMVIRRRNSRRYLPWMQYLAIVGRRVVETVGGMLHAMFPRRIHAVTQEGFVIKVLTFVLAHNISLLTQKMAG</sequence>
<dbReference type="Pfam" id="PF13612">
    <property type="entry name" value="DDE_Tnp_1_3"/>
    <property type="match status" value="1"/>
</dbReference>
<proteinExistence type="predicted"/>